<proteinExistence type="predicted"/>
<reference evidence="2 3" key="1">
    <citation type="submission" date="2020-04" db="EMBL/GenBank/DDBJ databases">
        <title>Perkinsus olseni comparative genomics.</title>
        <authorList>
            <person name="Bogema D.R."/>
        </authorList>
    </citation>
    <scope>NUCLEOTIDE SEQUENCE [LARGE SCALE GENOMIC DNA]</scope>
    <source>
        <strain evidence="2">00978-12</strain>
    </source>
</reference>
<protein>
    <submittedName>
        <fullName evidence="2">Uncharacterized protein</fullName>
    </submittedName>
</protein>
<gene>
    <name evidence="2" type="ORF">FOZ60_016411</name>
</gene>
<dbReference type="EMBL" id="JABANP010000873">
    <property type="protein sequence ID" value="KAF4678579.1"/>
    <property type="molecule type" value="Genomic_DNA"/>
</dbReference>
<feature type="compositionally biased region" description="Polar residues" evidence="1">
    <location>
        <begin position="132"/>
        <end position="150"/>
    </location>
</feature>
<sequence>MTKGKRPDTEWHKILKSLASSKKSLGRGEAPPKASPMHAKLQAVMRCPYRGSRVKPEQCKGQWDHFRKKFMECTCTFHSPVMRSETDHVPETTSRNGPEQSPTEAPNLNVTPDASCSHAMGGEQPNTHHEQNQGSATAKVSASDETTSPASGVGYPLCCDINLDGLSVSMPGMKATSIGWLRIPKNTTALERFIFCPQTGQCPFCGTTDFVPHRPTRPKLCYCTPWPYTVQGLQCRCRECDRFFSTLESEYVSTLPPSDRVECKFIATPNGNAADLSIIRMMRAGLTASAAQRFIETELQQHYRINRVRFITELKRRAAFSKDHAANIEVPEFQKLFIPSAATLTKSLLEDYCVNREFIQRELWTVLANQSLSVDCQRKCVKRVREQVPACQTWTAITELGLIANIVVVGDTGSGDVQAAMEEIRGRHLHSGVPGPKFIFVDSSCCNSRENEAPNPSQPAGQWEPGKHKVFPGGSEILRLDCFHMILRMMAAKWRPSTRDGRGCCPTSLKHVSWSIHKTGRASGMLGRRWACQVNQGKKNEGNTFDELYPVQPLSALV</sequence>
<name>A0A7J6N3S5_PEROL</name>
<dbReference type="Proteomes" id="UP000541610">
    <property type="component" value="Unassembled WGS sequence"/>
</dbReference>
<feature type="region of interest" description="Disordered" evidence="1">
    <location>
        <begin position="19"/>
        <end position="38"/>
    </location>
</feature>
<evidence type="ECO:0000313" key="3">
    <source>
        <dbReference type="Proteomes" id="UP000541610"/>
    </source>
</evidence>
<feature type="compositionally biased region" description="Polar residues" evidence="1">
    <location>
        <begin position="91"/>
        <end position="114"/>
    </location>
</feature>
<evidence type="ECO:0000256" key="1">
    <source>
        <dbReference type="SAM" id="MobiDB-lite"/>
    </source>
</evidence>
<accession>A0A7J6N3S5</accession>
<organism evidence="2 3">
    <name type="scientific">Perkinsus olseni</name>
    <name type="common">Perkinsus atlanticus</name>
    <dbReference type="NCBI Taxonomy" id="32597"/>
    <lineage>
        <taxon>Eukaryota</taxon>
        <taxon>Sar</taxon>
        <taxon>Alveolata</taxon>
        <taxon>Perkinsozoa</taxon>
        <taxon>Perkinsea</taxon>
        <taxon>Perkinsida</taxon>
        <taxon>Perkinsidae</taxon>
        <taxon>Perkinsus</taxon>
    </lineage>
</organism>
<evidence type="ECO:0000313" key="2">
    <source>
        <dbReference type="EMBL" id="KAF4678579.1"/>
    </source>
</evidence>
<comment type="caution">
    <text evidence="2">The sequence shown here is derived from an EMBL/GenBank/DDBJ whole genome shotgun (WGS) entry which is preliminary data.</text>
</comment>
<feature type="region of interest" description="Disordered" evidence="1">
    <location>
        <begin position="84"/>
        <end position="150"/>
    </location>
</feature>
<dbReference type="AlphaFoldDB" id="A0A7J6N3S5"/>